<comment type="catalytic activity">
    <reaction evidence="29">
        <text>20-hydroxy-leukotriene B4 + NADP(+) = 12-oxo-20-hydroxy-leukotriene B4 + NADPH + H(+)</text>
        <dbReference type="Rhea" id="RHEA:51208"/>
        <dbReference type="ChEBI" id="CHEBI:15378"/>
        <dbReference type="ChEBI" id="CHEBI:57460"/>
        <dbReference type="ChEBI" id="CHEBI:57783"/>
        <dbReference type="ChEBI" id="CHEBI:58349"/>
        <dbReference type="ChEBI" id="CHEBI:133346"/>
    </reaction>
    <physiologicalReaction direction="left-to-right" evidence="29">
        <dbReference type="Rhea" id="RHEA:51209"/>
    </physiologicalReaction>
</comment>
<comment type="catalytic activity">
    <reaction evidence="23">
        <text>leukotriene B4 + NADP(+) = 12-oxo-leukotriene B4 + NADPH + H(+)</text>
        <dbReference type="Rhea" id="RHEA:50608"/>
        <dbReference type="ChEBI" id="CHEBI:15378"/>
        <dbReference type="ChEBI" id="CHEBI:57461"/>
        <dbReference type="ChEBI" id="CHEBI:57783"/>
        <dbReference type="ChEBI" id="CHEBI:58349"/>
        <dbReference type="ChEBI" id="CHEBI:133309"/>
    </reaction>
    <physiologicalReaction direction="left-to-right" evidence="23">
        <dbReference type="Rhea" id="RHEA:50609"/>
    </physiologicalReaction>
</comment>
<dbReference type="FunFam" id="3.40.50.720:FF:000121">
    <property type="entry name" value="Prostaglandin reductase 2"/>
    <property type="match status" value="1"/>
</dbReference>
<evidence type="ECO:0000256" key="20">
    <source>
        <dbReference type="ARBA" id="ARBA00047461"/>
    </source>
</evidence>
<evidence type="ECO:0000256" key="18">
    <source>
        <dbReference type="ARBA" id="ARBA00032297"/>
    </source>
</evidence>
<evidence type="ECO:0000256" key="2">
    <source>
        <dbReference type="ARBA" id="ARBA00010460"/>
    </source>
</evidence>
<evidence type="ECO:0000256" key="7">
    <source>
        <dbReference type="ARBA" id="ARBA00022490"/>
    </source>
</evidence>
<accession>A0A9N9XL25</accession>
<dbReference type="PANTHER" id="PTHR43205">
    <property type="entry name" value="PROSTAGLANDIN REDUCTASE"/>
    <property type="match status" value="1"/>
</dbReference>
<evidence type="ECO:0000256" key="22">
    <source>
        <dbReference type="ARBA" id="ARBA00047742"/>
    </source>
</evidence>
<dbReference type="PANTHER" id="PTHR43205:SF7">
    <property type="entry name" value="PROSTAGLANDIN REDUCTASE 1"/>
    <property type="match status" value="1"/>
</dbReference>
<dbReference type="InterPro" id="IPR036291">
    <property type="entry name" value="NAD(P)-bd_dom_sf"/>
</dbReference>
<organism evidence="36 37">
    <name type="scientific">Phyllotreta striolata</name>
    <name type="common">Striped flea beetle</name>
    <name type="synonym">Crioceris striolata</name>
    <dbReference type="NCBI Taxonomy" id="444603"/>
    <lineage>
        <taxon>Eukaryota</taxon>
        <taxon>Metazoa</taxon>
        <taxon>Ecdysozoa</taxon>
        <taxon>Arthropoda</taxon>
        <taxon>Hexapoda</taxon>
        <taxon>Insecta</taxon>
        <taxon>Pterygota</taxon>
        <taxon>Neoptera</taxon>
        <taxon>Endopterygota</taxon>
        <taxon>Coleoptera</taxon>
        <taxon>Polyphaga</taxon>
        <taxon>Cucujiformia</taxon>
        <taxon>Chrysomeloidea</taxon>
        <taxon>Chrysomelidae</taxon>
        <taxon>Galerucinae</taxon>
        <taxon>Alticini</taxon>
        <taxon>Phyllotreta</taxon>
    </lineage>
</organism>
<dbReference type="Pfam" id="PF00107">
    <property type="entry name" value="ADH_zinc_N"/>
    <property type="match status" value="1"/>
</dbReference>
<evidence type="ECO:0000256" key="26">
    <source>
        <dbReference type="ARBA" id="ARBA00048066"/>
    </source>
</evidence>
<evidence type="ECO:0000256" key="8">
    <source>
        <dbReference type="ARBA" id="ARBA00022501"/>
    </source>
</evidence>
<keyword evidence="7" id="KW-0963">Cytoplasm</keyword>
<evidence type="ECO:0000256" key="19">
    <source>
        <dbReference type="ARBA" id="ARBA00033119"/>
    </source>
</evidence>
<evidence type="ECO:0000256" key="3">
    <source>
        <dbReference type="ARBA" id="ARBA00011852"/>
    </source>
</evidence>
<comment type="catalytic activity">
    <reaction evidence="32">
        <text>13,14-dihydro-15-oxo-prostaglandin E1 + NADP(+) = 15-oxoprostaglandin E1 + NADPH + H(+)</text>
        <dbReference type="Rhea" id="RHEA:50584"/>
        <dbReference type="ChEBI" id="CHEBI:15378"/>
        <dbReference type="ChEBI" id="CHEBI:57401"/>
        <dbReference type="ChEBI" id="CHEBI:57783"/>
        <dbReference type="ChEBI" id="CHEBI:58349"/>
        <dbReference type="ChEBI" id="CHEBI:133408"/>
    </reaction>
    <physiologicalReaction direction="right-to-left" evidence="32">
        <dbReference type="Rhea" id="RHEA:50586"/>
    </physiologicalReaction>
</comment>
<comment type="catalytic activity">
    <reaction evidence="24">
        <text>13,14-dihydro-15-oxo-prostaglandin F1alpha + NADP(+) = 15-oxoprostaglandin F1alpha + NADPH + H(+)</text>
        <dbReference type="Rhea" id="RHEA:50592"/>
        <dbReference type="ChEBI" id="CHEBI:15378"/>
        <dbReference type="ChEBI" id="CHEBI:57783"/>
        <dbReference type="ChEBI" id="CHEBI:58349"/>
        <dbReference type="ChEBI" id="CHEBI:79072"/>
        <dbReference type="ChEBI" id="CHEBI:133411"/>
    </reaction>
    <physiologicalReaction direction="right-to-left" evidence="24">
        <dbReference type="Rhea" id="RHEA:50594"/>
    </physiologicalReaction>
</comment>
<dbReference type="InterPro" id="IPR045010">
    <property type="entry name" value="MDR_fam"/>
</dbReference>
<proteinExistence type="inferred from homology"/>
<evidence type="ECO:0000256" key="33">
    <source>
        <dbReference type="ARBA" id="ARBA00049179"/>
    </source>
</evidence>
<evidence type="ECO:0000256" key="9">
    <source>
        <dbReference type="ARBA" id="ARBA00022553"/>
    </source>
</evidence>
<dbReference type="Proteomes" id="UP001153712">
    <property type="component" value="Chromosome 11"/>
</dbReference>
<comment type="catalytic activity">
    <reaction evidence="30">
        <text>6-trans-leukotriene B4 + NADP(+) = 12-oxo-(5S)-hydroxy-(6E,8E,10E,14Z)-eicosatetraenoate + NADPH + H(+)</text>
        <dbReference type="Rhea" id="RHEA:51204"/>
        <dbReference type="ChEBI" id="CHEBI:15378"/>
        <dbReference type="ChEBI" id="CHEBI:57783"/>
        <dbReference type="ChEBI" id="CHEBI:58349"/>
        <dbReference type="ChEBI" id="CHEBI:90723"/>
        <dbReference type="ChEBI" id="CHEBI:133974"/>
    </reaction>
    <physiologicalReaction direction="left-to-right" evidence="30">
        <dbReference type="Rhea" id="RHEA:51205"/>
    </physiologicalReaction>
</comment>
<keyword evidence="15" id="KW-0379">Hydroxylation</keyword>
<evidence type="ECO:0000259" key="35">
    <source>
        <dbReference type="SMART" id="SM00829"/>
    </source>
</evidence>
<dbReference type="EC" id="1.3.1.74" evidence="5"/>
<dbReference type="InterPro" id="IPR020843">
    <property type="entry name" value="ER"/>
</dbReference>
<evidence type="ECO:0000256" key="15">
    <source>
        <dbReference type="ARBA" id="ARBA00023278"/>
    </source>
</evidence>
<protein>
    <recommendedName>
        <fullName evidence="6">Prostaglandin reductase 1</fullName>
        <ecNumber evidence="4">1.3.1.48</ecNumber>
        <ecNumber evidence="5">1.3.1.74</ecNumber>
    </recommendedName>
    <alternativeName>
        <fullName evidence="19">15-oxoprostaglandin 13-reductase</fullName>
    </alternativeName>
    <alternativeName>
        <fullName evidence="17">Dithiolethione-inducible gene 1 protein</fullName>
    </alternativeName>
    <alternativeName>
        <fullName evidence="16">Leukotriene B4 12-hydroxydehydrogenase</fullName>
    </alternativeName>
    <alternativeName>
        <fullName evidence="18">NAD(P)H-dependent alkenal/one oxidoreductase</fullName>
    </alternativeName>
</protein>
<gene>
    <name evidence="36" type="ORF">PHYEVI_LOCUS2441</name>
</gene>
<name>A0A9N9XL25_PHYSR</name>
<comment type="catalytic activity">
    <reaction evidence="31">
        <text>(5S,12S)-dihydroxy-(6E,10E,12E,14Z)-eicosatetraenoate + NADP(+) = 12-oxo-(5S)-hydroxy-(6E,8E,10E,14Z)-eicosatetraenoate + NADPH + H(+)</text>
        <dbReference type="Rhea" id="RHEA:51212"/>
        <dbReference type="ChEBI" id="CHEBI:15378"/>
        <dbReference type="ChEBI" id="CHEBI:57783"/>
        <dbReference type="ChEBI" id="CHEBI:58349"/>
        <dbReference type="ChEBI" id="CHEBI:133974"/>
        <dbReference type="ChEBI" id="CHEBI:133975"/>
    </reaction>
    <physiologicalReaction direction="left-to-right" evidence="31">
        <dbReference type="Rhea" id="RHEA:51213"/>
    </physiologicalReaction>
</comment>
<dbReference type="Pfam" id="PF16884">
    <property type="entry name" value="ADH_N_2"/>
    <property type="match status" value="1"/>
</dbReference>
<dbReference type="AlphaFoldDB" id="A0A9N9XL25"/>
<dbReference type="OrthoDB" id="809632at2759"/>
<evidence type="ECO:0000256" key="21">
    <source>
        <dbReference type="ARBA" id="ARBA00047617"/>
    </source>
</evidence>
<comment type="subcellular location">
    <subcellularLocation>
        <location evidence="1">Cytoplasm</location>
    </subcellularLocation>
</comment>
<evidence type="ECO:0000256" key="29">
    <source>
        <dbReference type="ARBA" id="ARBA00048591"/>
    </source>
</evidence>
<evidence type="ECO:0000256" key="28">
    <source>
        <dbReference type="ARBA" id="ARBA00048387"/>
    </source>
</evidence>
<dbReference type="InterPro" id="IPR013149">
    <property type="entry name" value="ADH-like_C"/>
</dbReference>
<keyword evidence="12" id="KW-0007">Acetylation</keyword>
<evidence type="ECO:0000256" key="13">
    <source>
        <dbReference type="ARBA" id="ARBA00023002"/>
    </source>
</evidence>
<evidence type="ECO:0000256" key="11">
    <source>
        <dbReference type="ARBA" id="ARBA00022857"/>
    </source>
</evidence>
<sequence length="332" mass="36831">MVVAKVYKYQYKFRGFPKYTDLKITEEELPEIQDGEYLAQAVYLSIDPYMRAYANSLPVGSTMIGTQIAIIIESKNPNFPVGKYVLGDFGWRTHTISNGKLENEKIPQHILPQHDNIPLSYHLGILGLVGYTAYFGLLNICKPKEGETVVVSGAAGGVGSLVGQIAKILGCTVIGIAGSDEKGKWLTGELGFDHFINYKTDDVKKALTIAAPNGVDCYFDNVGGDVSSKVIYQMNEFGRIAVCGCISNYNSINEPEDVLLQFPITFKQLRMEGFVISRWADSFAEASLQLLEWIKEGKLKCRETVTEGFENTFEAFKEMLKGRNVGKAIVKF</sequence>
<keyword evidence="37" id="KW-1185">Reference proteome</keyword>
<comment type="catalytic activity">
    <reaction evidence="26">
        <text>nonan-2-one + NADP(+) = (3E)-nonen-2-one + NADPH + H(+)</text>
        <dbReference type="Rhea" id="RHEA:50616"/>
        <dbReference type="ChEBI" id="CHEBI:15378"/>
        <dbReference type="ChEBI" id="CHEBI:57783"/>
        <dbReference type="ChEBI" id="CHEBI:58349"/>
        <dbReference type="ChEBI" id="CHEBI:77927"/>
        <dbReference type="ChEBI" id="CHEBI:133457"/>
    </reaction>
    <physiologicalReaction direction="right-to-left" evidence="26">
        <dbReference type="Rhea" id="RHEA:50618"/>
    </physiologicalReaction>
</comment>
<evidence type="ECO:0000256" key="34">
    <source>
        <dbReference type="ARBA" id="ARBA00049368"/>
    </source>
</evidence>
<keyword evidence="9" id="KW-0597">Phosphoprotein</keyword>
<dbReference type="InterPro" id="IPR041694">
    <property type="entry name" value="ADH_N_2"/>
</dbReference>
<dbReference type="Gene3D" id="3.40.50.720">
    <property type="entry name" value="NAD(P)-binding Rossmann-like Domain"/>
    <property type="match status" value="1"/>
</dbReference>
<comment type="catalytic activity">
    <reaction evidence="20">
        <text>octanal + NADP(+) = (2E)-octenal + NADPH + H(+)</text>
        <dbReference type="Rhea" id="RHEA:50780"/>
        <dbReference type="ChEBI" id="CHEBI:15378"/>
        <dbReference type="ChEBI" id="CHEBI:17935"/>
        <dbReference type="ChEBI" id="CHEBI:57783"/>
        <dbReference type="ChEBI" id="CHEBI:58349"/>
        <dbReference type="ChEBI" id="CHEBI:61748"/>
    </reaction>
    <physiologicalReaction direction="right-to-left" evidence="20">
        <dbReference type="Rhea" id="RHEA:50782"/>
    </physiologicalReaction>
</comment>
<evidence type="ECO:0000313" key="37">
    <source>
        <dbReference type="Proteomes" id="UP001153712"/>
    </source>
</evidence>
<dbReference type="SMART" id="SM00829">
    <property type="entry name" value="PKS_ER"/>
    <property type="match status" value="1"/>
</dbReference>
<evidence type="ECO:0000256" key="1">
    <source>
        <dbReference type="ARBA" id="ARBA00004496"/>
    </source>
</evidence>
<comment type="similarity">
    <text evidence="2">Belongs to the NADP-dependent oxidoreductase L4BD family.</text>
</comment>
<dbReference type="GO" id="GO:0047522">
    <property type="term" value="F:15-oxoprostaglandin 13-reductase [NAD(P)+] activity"/>
    <property type="evidence" value="ECO:0007669"/>
    <property type="project" value="UniProtKB-EC"/>
</dbReference>
<evidence type="ECO:0000256" key="32">
    <source>
        <dbReference type="ARBA" id="ARBA00049070"/>
    </source>
</evidence>
<comment type="subunit">
    <text evidence="3">Monomer or homodimer.</text>
</comment>
<dbReference type="EC" id="1.3.1.48" evidence="4"/>
<evidence type="ECO:0000256" key="23">
    <source>
        <dbReference type="ARBA" id="ARBA00047871"/>
    </source>
</evidence>
<feature type="domain" description="Enoyl reductase (ER)" evidence="35">
    <location>
        <begin position="20"/>
        <end position="330"/>
    </location>
</feature>
<evidence type="ECO:0000256" key="30">
    <source>
        <dbReference type="ARBA" id="ARBA00048953"/>
    </source>
</evidence>
<keyword evidence="10" id="KW-0276">Fatty acid metabolism</keyword>
<keyword evidence="11" id="KW-0521">NADP</keyword>
<comment type="catalytic activity">
    <reaction evidence="34">
        <text>hexanal + NADP(+) = (E)-hex-2-enal + NADPH + H(+)</text>
        <dbReference type="Rhea" id="RHEA:50776"/>
        <dbReference type="ChEBI" id="CHEBI:15378"/>
        <dbReference type="ChEBI" id="CHEBI:28913"/>
        <dbReference type="ChEBI" id="CHEBI:57783"/>
        <dbReference type="ChEBI" id="CHEBI:58349"/>
        <dbReference type="ChEBI" id="CHEBI:88528"/>
    </reaction>
    <physiologicalReaction direction="right-to-left" evidence="34">
        <dbReference type="Rhea" id="RHEA:50778"/>
    </physiologicalReaction>
</comment>
<reference evidence="36" key="1">
    <citation type="submission" date="2022-01" db="EMBL/GenBank/DDBJ databases">
        <authorList>
            <person name="King R."/>
        </authorList>
    </citation>
    <scope>NUCLEOTIDE SEQUENCE</scope>
</reference>
<evidence type="ECO:0000256" key="16">
    <source>
        <dbReference type="ARBA" id="ARBA00031851"/>
    </source>
</evidence>
<dbReference type="InterPro" id="IPR011032">
    <property type="entry name" value="GroES-like_sf"/>
</dbReference>
<keyword evidence="14" id="KW-0443">Lipid metabolism</keyword>
<dbReference type="SUPFAM" id="SSF50129">
    <property type="entry name" value="GroES-like"/>
    <property type="match status" value="2"/>
</dbReference>
<evidence type="ECO:0000256" key="5">
    <source>
        <dbReference type="ARBA" id="ARBA00012410"/>
    </source>
</evidence>
<dbReference type="EMBL" id="OU900104">
    <property type="protein sequence ID" value="CAG9856011.1"/>
    <property type="molecule type" value="Genomic_DNA"/>
</dbReference>
<comment type="catalytic activity">
    <reaction evidence="27">
        <text>13,14-dihydro-15-oxo-PGF2alpha + NADP(+) = 15-oxoprostaglandin F2alpha + NADPH + H(+)</text>
        <dbReference type="Rhea" id="RHEA:50588"/>
        <dbReference type="ChEBI" id="CHEBI:15378"/>
        <dbReference type="ChEBI" id="CHEBI:57783"/>
        <dbReference type="ChEBI" id="CHEBI:58349"/>
        <dbReference type="ChEBI" id="CHEBI:133374"/>
        <dbReference type="ChEBI" id="CHEBI:133409"/>
    </reaction>
    <physiologicalReaction direction="right-to-left" evidence="27">
        <dbReference type="Rhea" id="RHEA:50590"/>
    </physiologicalReaction>
</comment>
<evidence type="ECO:0000256" key="31">
    <source>
        <dbReference type="ARBA" id="ARBA00049068"/>
    </source>
</evidence>
<dbReference type="SUPFAM" id="SSF51735">
    <property type="entry name" value="NAD(P)-binding Rossmann-fold domains"/>
    <property type="match status" value="1"/>
</dbReference>
<comment type="catalytic activity">
    <reaction evidence="25">
        <text>dodecanal + NADP(+) = (2E)-dodecenal + NADPH + H(+)</text>
        <dbReference type="Rhea" id="RHEA:50784"/>
        <dbReference type="ChEBI" id="CHEBI:15378"/>
        <dbReference type="ChEBI" id="CHEBI:27836"/>
        <dbReference type="ChEBI" id="CHEBI:57783"/>
        <dbReference type="ChEBI" id="CHEBI:58349"/>
        <dbReference type="ChEBI" id="CHEBI:133741"/>
    </reaction>
    <physiologicalReaction direction="right-to-left" evidence="25">
        <dbReference type="Rhea" id="RHEA:50786"/>
    </physiologicalReaction>
</comment>
<evidence type="ECO:0000256" key="27">
    <source>
        <dbReference type="ARBA" id="ARBA00048290"/>
    </source>
</evidence>
<evidence type="ECO:0000256" key="6">
    <source>
        <dbReference type="ARBA" id="ARBA00020651"/>
    </source>
</evidence>
<dbReference type="GO" id="GO:0032440">
    <property type="term" value="F:2-alkenal reductase [NAD(P)H] activity"/>
    <property type="evidence" value="ECO:0007669"/>
    <property type="project" value="UniProtKB-EC"/>
</dbReference>
<comment type="catalytic activity">
    <reaction evidence="33">
        <text>an n-alkanal + NADP(+) = an alk-2-enal + NADPH + H(+)</text>
        <dbReference type="Rhea" id="RHEA:13737"/>
        <dbReference type="ChEBI" id="CHEBI:12834"/>
        <dbReference type="ChEBI" id="CHEBI:13757"/>
        <dbReference type="ChEBI" id="CHEBI:15378"/>
        <dbReference type="ChEBI" id="CHEBI:57783"/>
        <dbReference type="ChEBI" id="CHEBI:58349"/>
        <dbReference type="EC" id="1.3.1.74"/>
    </reaction>
    <physiologicalReaction direction="right-to-left" evidence="33">
        <dbReference type="Rhea" id="RHEA:13739"/>
    </physiologicalReaction>
</comment>
<evidence type="ECO:0000256" key="12">
    <source>
        <dbReference type="ARBA" id="ARBA00022990"/>
    </source>
</evidence>
<evidence type="ECO:0000256" key="25">
    <source>
        <dbReference type="ARBA" id="ARBA00047903"/>
    </source>
</evidence>
<dbReference type="GO" id="GO:0006693">
    <property type="term" value="P:prostaglandin metabolic process"/>
    <property type="evidence" value="ECO:0007669"/>
    <property type="project" value="UniProtKB-KW"/>
</dbReference>
<comment type="catalytic activity">
    <reaction evidence="22">
        <text>pentan-2-one + NADP(+) = (E)-pent-3-en-2-one + NADPH + H(+)</text>
        <dbReference type="Rhea" id="RHEA:50788"/>
        <dbReference type="ChEBI" id="CHEBI:15378"/>
        <dbReference type="ChEBI" id="CHEBI:16472"/>
        <dbReference type="ChEBI" id="CHEBI:57783"/>
        <dbReference type="ChEBI" id="CHEBI:58349"/>
        <dbReference type="ChEBI" id="CHEBI:145276"/>
    </reaction>
    <physiologicalReaction direction="right-to-left" evidence="22">
        <dbReference type="Rhea" id="RHEA:50790"/>
    </physiologicalReaction>
</comment>
<keyword evidence="13" id="KW-0560">Oxidoreductase</keyword>
<evidence type="ECO:0000313" key="36">
    <source>
        <dbReference type="EMBL" id="CAG9856011.1"/>
    </source>
</evidence>
<dbReference type="Gene3D" id="3.90.180.10">
    <property type="entry name" value="Medium-chain alcohol dehydrogenases, catalytic domain"/>
    <property type="match status" value="1"/>
</dbReference>
<dbReference type="CDD" id="cd08294">
    <property type="entry name" value="leukotriene_B4_DH_like"/>
    <property type="match status" value="1"/>
</dbReference>
<keyword evidence="8" id="KW-0644">Prostaglandin metabolism</keyword>
<evidence type="ECO:0000256" key="10">
    <source>
        <dbReference type="ARBA" id="ARBA00022832"/>
    </source>
</evidence>
<comment type="catalytic activity">
    <reaction evidence="21">
        <text>decanal + NADP(+) = (2E)-decenal + NADPH + H(+)</text>
        <dbReference type="Rhea" id="RHEA:50612"/>
        <dbReference type="ChEBI" id="CHEBI:15378"/>
        <dbReference type="ChEBI" id="CHEBI:31457"/>
        <dbReference type="ChEBI" id="CHEBI:57783"/>
        <dbReference type="ChEBI" id="CHEBI:58349"/>
        <dbReference type="ChEBI" id="CHEBI:133455"/>
    </reaction>
    <physiologicalReaction direction="right-to-left" evidence="21">
        <dbReference type="Rhea" id="RHEA:50614"/>
    </physiologicalReaction>
</comment>
<dbReference type="GO" id="GO:0005737">
    <property type="term" value="C:cytoplasm"/>
    <property type="evidence" value="ECO:0007669"/>
    <property type="project" value="UniProtKB-SubCell"/>
</dbReference>
<evidence type="ECO:0000256" key="17">
    <source>
        <dbReference type="ARBA" id="ARBA00032255"/>
    </source>
</evidence>
<comment type="catalytic activity">
    <reaction evidence="28">
        <text>4-hydroxynonanal + NADP(+) = (E)-4-hydroxynon-2-enal + NADPH + H(+)</text>
        <dbReference type="Rhea" id="RHEA:64736"/>
        <dbReference type="ChEBI" id="CHEBI:15378"/>
        <dbReference type="ChEBI" id="CHEBI:57783"/>
        <dbReference type="ChEBI" id="CHEBI:58349"/>
        <dbReference type="ChEBI" id="CHEBI:58968"/>
        <dbReference type="ChEBI" id="CHEBI:156112"/>
    </reaction>
    <physiologicalReaction direction="right-to-left" evidence="28">
        <dbReference type="Rhea" id="RHEA:64738"/>
    </physiologicalReaction>
</comment>
<evidence type="ECO:0000256" key="14">
    <source>
        <dbReference type="ARBA" id="ARBA00023098"/>
    </source>
</evidence>
<evidence type="ECO:0000256" key="24">
    <source>
        <dbReference type="ARBA" id="ARBA00047878"/>
    </source>
</evidence>
<evidence type="ECO:0000256" key="4">
    <source>
        <dbReference type="ARBA" id="ARBA00011981"/>
    </source>
</evidence>
<dbReference type="InterPro" id="IPR014190">
    <property type="entry name" value="PTGR1"/>
</dbReference>